<comment type="caution">
    <text evidence="1">The sequence shown here is derived from an EMBL/GenBank/DDBJ whole genome shotgun (WGS) entry which is preliminary data.</text>
</comment>
<accession>A0A4U0SPF1</accession>
<proteinExistence type="predicted"/>
<dbReference type="RefSeq" id="WP_136723252.1">
    <property type="nucleotide sequence ID" value="NZ_SUMC01000007.1"/>
</dbReference>
<dbReference type="AlphaFoldDB" id="A0A4U0SPF1"/>
<dbReference type="Proteomes" id="UP000305778">
    <property type="component" value="Unassembled WGS sequence"/>
</dbReference>
<sequence>MTSLPGNIELLRLYRSGRSDKEIAAEFGVTVQAVNWRLGQLGIQRHPHKQAATAIIEAVWPADKYRRNLYTSLSRGQRLFTFLRRRLDDPMLGPRQFRMAFGFEREVRERGVVLHLEPGAAEPWIWLPRDSGDDQMVIRWPEGRVKPTGKLLEPLDLPPEPWED</sequence>
<organism evidence="1 2">
    <name type="scientific">Actinacidiphila oryziradicis</name>
    <dbReference type="NCBI Taxonomy" id="2571141"/>
    <lineage>
        <taxon>Bacteria</taxon>
        <taxon>Bacillati</taxon>
        <taxon>Actinomycetota</taxon>
        <taxon>Actinomycetes</taxon>
        <taxon>Kitasatosporales</taxon>
        <taxon>Streptomycetaceae</taxon>
        <taxon>Actinacidiphila</taxon>
    </lineage>
</organism>
<reference evidence="1 2" key="1">
    <citation type="submission" date="2019-04" db="EMBL/GenBank/DDBJ databases">
        <title>Streptomyces oryziradicis sp. nov., a novel actinomycete isolated from rhizosphere soil of rice (Oryza sativa L.).</title>
        <authorList>
            <person name="Li C."/>
        </authorList>
    </citation>
    <scope>NUCLEOTIDE SEQUENCE [LARGE SCALE GENOMIC DNA]</scope>
    <source>
        <strain evidence="1 2">NEAU-C40</strain>
    </source>
</reference>
<name>A0A4U0SPF1_9ACTN</name>
<keyword evidence="2" id="KW-1185">Reference proteome</keyword>
<gene>
    <name evidence="1" type="ORF">FCI23_10760</name>
</gene>
<evidence type="ECO:0000313" key="1">
    <source>
        <dbReference type="EMBL" id="TKA11792.1"/>
    </source>
</evidence>
<dbReference type="Gene3D" id="1.10.10.60">
    <property type="entry name" value="Homeodomain-like"/>
    <property type="match status" value="1"/>
</dbReference>
<dbReference type="OrthoDB" id="4259405at2"/>
<evidence type="ECO:0000313" key="2">
    <source>
        <dbReference type="Proteomes" id="UP000305778"/>
    </source>
</evidence>
<protein>
    <submittedName>
        <fullName evidence="1">Uncharacterized protein</fullName>
    </submittedName>
</protein>
<dbReference type="EMBL" id="SUMC01000007">
    <property type="protein sequence ID" value="TKA11792.1"/>
    <property type="molecule type" value="Genomic_DNA"/>
</dbReference>